<feature type="domain" description="TonB-dependent receptor plug" evidence="13">
    <location>
        <begin position="4"/>
        <end position="86"/>
    </location>
</feature>
<evidence type="ECO:0000256" key="10">
    <source>
        <dbReference type="PROSITE-ProRule" id="PRU01360"/>
    </source>
</evidence>
<dbReference type="Gene3D" id="2.40.170.20">
    <property type="entry name" value="TonB-dependent receptor, beta-barrel domain"/>
    <property type="match status" value="1"/>
</dbReference>
<evidence type="ECO:0000256" key="4">
    <source>
        <dbReference type="ARBA" id="ARBA00022692"/>
    </source>
</evidence>
<keyword evidence="7 10" id="KW-0472">Membrane</keyword>
<comment type="caution">
    <text evidence="14">The sequence shown here is derived from an EMBL/GenBank/DDBJ whole genome shotgun (WGS) entry which is preliminary data.</text>
</comment>
<dbReference type="PANTHER" id="PTHR30069:SF29">
    <property type="entry name" value="HEMOGLOBIN AND HEMOGLOBIN-HAPTOGLOBIN-BINDING PROTEIN 1-RELATED"/>
    <property type="match status" value="1"/>
</dbReference>
<proteinExistence type="inferred from homology"/>
<dbReference type="Pfam" id="PF07715">
    <property type="entry name" value="Plug"/>
    <property type="match status" value="1"/>
</dbReference>
<keyword evidence="3 10" id="KW-1134">Transmembrane beta strand</keyword>
<keyword evidence="6 11" id="KW-0798">TonB box</keyword>
<keyword evidence="4 10" id="KW-0812">Transmembrane</keyword>
<name>A0ABS9SR28_9BACT</name>
<comment type="subcellular location">
    <subcellularLocation>
        <location evidence="1 10">Cell outer membrane</location>
        <topology evidence="1 10">Multi-pass membrane protein</topology>
    </subcellularLocation>
</comment>
<keyword evidence="8 14" id="KW-0675">Receptor</keyword>
<dbReference type="Pfam" id="PF00593">
    <property type="entry name" value="TonB_dep_Rec_b-barrel"/>
    <property type="match status" value="1"/>
</dbReference>
<dbReference type="SUPFAM" id="SSF56935">
    <property type="entry name" value="Porins"/>
    <property type="match status" value="1"/>
</dbReference>
<evidence type="ECO:0000259" key="12">
    <source>
        <dbReference type="Pfam" id="PF00593"/>
    </source>
</evidence>
<feature type="domain" description="TonB-dependent receptor-like beta-barrel" evidence="12">
    <location>
        <begin position="192"/>
        <end position="626"/>
    </location>
</feature>
<dbReference type="InterPro" id="IPR000531">
    <property type="entry name" value="Beta-barrel_TonB"/>
</dbReference>
<dbReference type="InterPro" id="IPR012910">
    <property type="entry name" value="Plug_dom"/>
</dbReference>
<dbReference type="Gene3D" id="2.170.130.10">
    <property type="entry name" value="TonB-dependent receptor, plug domain"/>
    <property type="match status" value="1"/>
</dbReference>
<gene>
    <name evidence="14" type="ORF">MKP09_24375</name>
</gene>
<evidence type="ECO:0000256" key="5">
    <source>
        <dbReference type="ARBA" id="ARBA00022729"/>
    </source>
</evidence>
<evidence type="ECO:0000256" key="6">
    <source>
        <dbReference type="ARBA" id="ARBA00023077"/>
    </source>
</evidence>
<accession>A0ABS9SR28</accession>
<dbReference type="EMBL" id="JAKWBL010000004">
    <property type="protein sequence ID" value="MCH5600825.1"/>
    <property type="molecule type" value="Genomic_DNA"/>
</dbReference>
<dbReference type="InterPro" id="IPR037066">
    <property type="entry name" value="Plug_dom_sf"/>
</dbReference>
<evidence type="ECO:0000256" key="11">
    <source>
        <dbReference type="RuleBase" id="RU003357"/>
    </source>
</evidence>
<sequence>MGGSLMQSLQRLPGVKTIGIGSGQSKPLIRGLGFNRVIVLDKGIKHEGQQWGADHGLEIDQFSVDEVEILKGPASFVFGSDAIGGAINIKRPPPPAPHSFGGDINLIGKTNNALLGTSVNLFKRTNKWFATGRFTLQDYGDYKVPTDRLYVYDFAVDLHQNYLRNTAGRETGLHFSTGYLGDTFRSTFYVSNTYSKSGFFANAHGLEPRRVDAALHDRSSRDIQTPFQKVNHFKVINHTEIRLANHQLEIESGFQNNFRQEYNNYVNHGYMPAIYPDSLNIPKNLEREFDKNVYSLNAKDAFQLGNHELQLGMNAEIQNNNINGWSFLVPAFDQKSLGAYVYDKLWISDRLLLHGAVRYDHIDLNLYRYEDWFQSPSSENGAPSYLVRADNMNRSFNSLTGSVGLNYNISQWELKANIGKSFRAPIAKELSANGVNYHYFSYEKGNPNLSPEESYQADLGVVFSSTKLRAEASPFFNYFPNYIYLNPTSDHDYFYGAGNQVFEYSQARVIRYGGELQVKYQPWENLSAEMLGEYIYAKQLSGDKTGYTLPFSPPASALFNITYKPIHTGVLHHTYLSVDYRITATQNNIVPPEKKTEGYSLVNVQAGTSFPFQNNNIQLSLQVQNLFDTKYLNHTSFYRLIGLPEQGRNLVLSLKIPFHFSKSHITEN</sequence>
<evidence type="ECO:0000256" key="2">
    <source>
        <dbReference type="ARBA" id="ARBA00022448"/>
    </source>
</evidence>
<evidence type="ECO:0000313" key="15">
    <source>
        <dbReference type="Proteomes" id="UP001202248"/>
    </source>
</evidence>
<evidence type="ECO:0000313" key="14">
    <source>
        <dbReference type="EMBL" id="MCH5600825.1"/>
    </source>
</evidence>
<evidence type="ECO:0000256" key="3">
    <source>
        <dbReference type="ARBA" id="ARBA00022452"/>
    </source>
</evidence>
<evidence type="ECO:0000256" key="9">
    <source>
        <dbReference type="ARBA" id="ARBA00023237"/>
    </source>
</evidence>
<evidence type="ECO:0000259" key="13">
    <source>
        <dbReference type="Pfam" id="PF07715"/>
    </source>
</evidence>
<keyword evidence="2 10" id="KW-0813">Transport</keyword>
<comment type="similarity">
    <text evidence="10 11">Belongs to the TonB-dependent receptor family.</text>
</comment>
<reference evidence="14 15" key="1">
    <citation type="submission" date="2022-02" db="EMBL/GenBank/DDBJ databases">
        <authorList>
            <person name="Min J."/>
        </authorList>
    </citation>
    <scope>NUCLEOTIDE SEQUENCE [LARGE SCALE GENOMIC DNA]</scope>
    <source>
        <strain evidence="14 15">GR10-1</strain>
    </source>
</reference>
<keyword evidence="9 10" id="KW-0998">Cell outer membrane</keyword>
<keyword evidence="15" id="KW-1185">Reference proteome</keyword>
<evidence type="ECO:0000256" key="1">
    <source>
        <dbReference type="ARBA" id="ARBA00004571"/>
    </source>
</evidence>
<organism evidence="14 15">
    <name type="scientific">Niabella ginsengisoli</name>
    <dbReference type="NCBI Taxonomy" id="522298"/>
    <lineage>
        <taxon>Bacteria</taxon>
        <taxon>Pseudomonadati</taxon>
        <taxon>Bacteroidota</taxon>
        <taxon>Chitinophagia</taxon>
        <taxon>Chitinophagales</taxon>
        <taxon>Chitinophagaceae</taxon>
        <taxon>Niabella</taxon>
    </lineage>
</organism>
<dbReference type="PANTHER" id="PTHR30069">
    <property type="entry name" value="TONB-DEPENDENT OUTER MEMBRANE RECEPTOR"/>
    <property type="match status" value="1"/>
</dbReference>
<dbReference type="PROSITE" id="PS52016">
    <property type="entry name" value="TONB_DEPENDENT_REC_3"/>
    <property type="match status" value="1"/>
</dbReference>
<dbReference type="InterPro" id="IPR039426">
    <property type="entry name" value="TonB-dep_rcpt-like"/>
</dbReference>
<protein>
    <submittedName>
        <fullName evidence="14">TonB-dependent receptor</fullName>
    </submittedName>
</protein>
<evidence type="ECO:0000256" key="8">
    <source>
        <dbReference type="ARBA" id="ARBA00023170"/>
    </source>
</evidence>
<dbReference type="InterPro" id="IPR036942">
    <property type="entry name" value="Beta-barrel_TonB_sf"/>
</dbReference>
<evidence type="ECO:0000256" key="7">
    <source>
        <dbReference type="ARBA" id="ARBA00023136"/>
    </source>
</evidence>
<dbReference type="Proteomes" id="UP001202248">
    <property type="component" value="Unassembled WGS sequence"/>
</dbReference>
<keyword evidence="5" id="KW-0732">Signal</keyword>